<feature type="domain" description="Thioester reductase (TE)" evidence="7">
    <location>
        <begin position="66"/>
        <end position="117"/>
    </location>
</feature>
<dbReference type="EMBL" id="JABSTV010001248">
    <property type="protein sequence ID" value="KAH7968519.1"/>
    <property type="molecule type" value="Genomic_DNA"/>
</dbReference>
<evidence type="ECO:0000256" key="4">
    <source>
        <dbReference type="RuleBase" id="RU363097"/>
    </source>
</evidence>
<dbReference type="GO" id="GO:0035336">
    <property type="term" value="P:long-chain fatty-acyl-CoA metabolic process"/>
    <property type="evidence" value="ECO:0007669"/>
    <property type="project" value="TreeGrafter"/>
</dbReference>
<name>A0A9D4T3A4_RHISA</name>
<keyword evidence="3 4" id="KW-0443">Lipid metabolism</keyword>
<dbReference type="InterPro" id="IPR026055">
    <property type="entry name" value="FAR"/>
</dbReference>
<evidence type="ECO:0000259" key="7">
    <source>
        <dbReference type="Pfam" id="PF07993"/>
    </source>
</evidence>
<reference evidence="8" key="2">
    <citation type="submission" date="2021-09" db="EMBL/GenBank/DDBJ databases">
        <authorList>
            <person name="Jia N."/>
            <person name="Wang J."/>
            <person name="Shi W."/>
            <person name="Du L."/>
            <person name="Sun Y."/>
            <person name="Zhan W."/>
            <person name="Jiang J."/>
            <person name="Wang Q."/>
            <person name="Zhang B."/>
            <person name="Ji P."/>
            <person name="Sakyi L.B."/>
            <person name="Cui X."/>
            <person name="Yuan T."/>
            <person name="Jiang B."/>
            <person name="Yang W."/>
            <person name="Lam T.T.-Y."/>
            <person name="Chang Q."/>
            <person name="Ding S."/>
            <person name="Wang X."/>
            <person name="Zhu J."/>
            <person name="Ruan X."/>
            <person name="Zhao L."/>
            <person name="Wei J."/>
            <person name="Que T."/>
            <person name="Du C."/>
            <person name="Cheng J."/>
            <person name="Dai P."/>
            <person name="Han X."/>
            <person name="Huang E."/>
            <person name="Gao Y."/>
            <person name="Liu J."/>
            <person name="Shao H."/>
            <person name="Ye R."/>
            <person name="Li L."/>
            <person name="Wei W."/>
            <person name="Wang X."/>
            <person name="Wang C."/>
            <person name="Huo Q."/>
            <person name="Li W."/>
            <person name="Guo W."/>
            <person name="Chen H."/>
            <person name="Chen S."/>
            <person name="Zhou L."/>
            <person name="Zhou L."/>
            <person name="Ni X."/>
            <person name="Tian J."/>
            <person name="Zhou Y."/>
            <person name="Sheng Y."/>
            <person name="Liu T."/>
            <person name="Pan Y."/>
            <person name="Xia L."/>
            <person name="Li J."/>
            <person name="Zhao F."/>
            <person name="Cao W."/>
        </authorList>
    </citation>
    <scope>NUCLEOTIDE SEQUENCE</scope>
    <source>
        <strain evidence="8">Rsan-2018</strain>
        <tissue evidence="8">Larvae</tissue>
    </source>
</reference>
<dbReference type="InterPro" id="IPR036291">
    <property type="entry name" value="NAD(P)-bd_dom_sf"/>
</dbReference>
<feature type="compositionally biased region" description="Polar residues" evidence="5">
    <location>
        <begin position="453"/>
        <end position="467"/>
    </location>
</feature>
<comment type="function">
    <text evidence="4">Catalyzes the reduction of fatty acyl-CoA to fatty alcohols.</text>
</comment>
<dbReference type="Proteomes" id="UP000821837">
    <property type="component" value="Unassembled WGS sequence"/>
</dbReference>
<evidence type="ECO:0000313" key="9">
    <source>
        <dbReference type="Proteomes" id="UP000821837"/>
    </source>
</evidence>
<comment type="catalytic activity">
    <reaction evidence="4">
        <text>a long-chain fatty acyl-CoA + 2 NADPH + 2 H(+) = a long-chain primary fatty alcohol + 2 NADP(+) + CoA</text>
        <dbReference type="Rhea" id="RHEA:52716"/>
        <dbReference type="ChEBI" id="CHEBI:15378"/>
        <dbReference type="ChEBI" id="CHEBI:57287"/>
        <dbReference type="ChEBI" id="CHEBI:57783"/>
        <dbReference type="ChEBI" id="CHEBI:58349"/>
        <dbReference type="ChEBI" id="CHEBI:77396"/>
        <dbReference type="ChEBI" id="CHEBI:83139"/>
        <dbReference type="EC" id="1.2.1.84"/>
    </reaction>
</comment>
<feature type="compositionally biased region" description="Polar residues" evidence="5">
    <location>
        <begin position="498"/>
        <end position="509"/>
    </location>
</feature>
<dbReference type="Pfam" id="PF03015">
    <property type="entry name" value="Sterile"/>
    <property type="match status" value="1"/>
</dbReference>
<dbReference type="AlphaFoldDB" id="A0A9D4T3A4"/>
<feature type="compositionally biased region" description="Basic residues" evidence="5">
    <location>
        <begin position="471"/>
        <end position="483"/>
    </location>
</feature>
<dbReference type="EC" id="1.2.1.84" evidence="4"/>
<accession>A0A9D4T3A4</accession>
<reference evidence="8" key="1">
    <citation type="journal article" date="2020" name="Cell">
        <title>Large-Scale Comparative Analyses of Tick Genomes Elucidate Their Genetic Diversity and Vector Capacities.</title>
        <authorList>
            <consortium name="Tick Genome and Microbiome Consortium (TIGMIC)"/>
            <person name="Jia N."/>
            <person name="Wang J."/>
            <person name="Shi W."/>
            <person name="Du L."/>
            <person name="Sun Y."/>
            <person name="Zhan W."/>
            <person name="Jiang J.F."/>
            <person name="Wang Q."/>
            <person name="Zhang B."/>
            <person name="Ji P."/>
            <person name="Bell-Sakyi L."/>
            <person name="Cui X.M."/>
            <person name="Yuan T.T."/>
            <person name="Jiang B.G."/>
            <person name="Yang W.F."/>
            <person name="Lam T.T."/>
            <person name="Chang Q.C."/>
            <person name="Ding S.J."/>
            <person name="Wang X.J."/>
            <person name="Zhu J.G."/>
            <person name="Ruan X.D."/>
            <person name="Zhao L."/>
            <person name="Wei J.T."/>
            <person name="Ye R.Z."/>
            <person name="Que T.C."/>
            <person name="Du C.H."/>
            <person name="Zhou Y.H."/>
            <person name="Cheng J.X."/>
            <person name="Dai P.F."/>
            <person name="Guo W.B."/>
            <person name="Han X.H."/>
            <person name="Huang E.J."/>
            <person name="Li L.F."/>
            <person name="Wei W."/>
            <person name="Gao Y.C."/>
            <person name="Liu J.Z."/>
            <person name="Shao H.Z."/>
            <person name="Wang X."/>
            <person name="Wang C.C."/>
            <person name="Yang T.C."/>
            <person name="Huo Q.B."/>
            <person name="Li W."/>
            <person name="Chen H.Y."/>
            <person name="Chen S.E."/>
            <person name="Zhou L.G."/>
            <person name="Ni X.B."/>
            <person name="Tian J.H."/>
            <person name="Sheng Y."/>
            <person name="Liu T."/>
            <person name="Pan Y.S."/>
            <person name="Xia L.Y."/>
            <person name="Li J."/>
            <person name="Zhao F."/>
            <person name="Cao W.C."/>
        </authorList>
    </citation>
    <scope>NUCLEOTIDE SEQUENCE</scope>
    <source>
        <strain evidence="8">Rsan-2018</strain>
    </source>
</reference>
<evidence type="ECO:0000256" key="1">
    <source>
        <dbReference type="ARBA" id="ARBA00005928"/>
    </source>
</evidence>
<feature type="region of interest" description="Disordered" evidence="5">
    <location>
        <begin position="435"/>
        <end position="509"/>
    </location>
</feature>
<gene>
    <name evidence="8" type="ORF">HPB52_009112</name>
</gene>
<dbReference type="PANTHER" id="PTHR11011">
    <property type="entry name" value="MALE STERILITY PROTEIN 2-RELATED"/>
    <property type="match status" value="1"/>
</dbReference>
<evidence type="ECO:0000313" key="8">
    <source>
        <dbReference type="EMBL" id="KAH7968519.1"/>
    </source>
</evidence>
<keyword evidence="9" id="KW-1185">Reference proteome</keyword>
<dbReference type="VEuPathDB" id="VectorBase:RSAN_055809"/>
<dbReference type="InterPro" id="IPR013120">
    <property type="entry name" value="FAR_NAD-bd"/>
</dbReference>
<dbReference type="SUPFAM" id="SSF51735">
    <property type="entry name" value="NAD(P)-binding Rossmann-fold domains"/>
    <property type="match status" value="1"/>
</dbReference>
<organism evidence="8 9">
    <name type="scientific">Rhipicephalus sanguineus</name>
    <name type="common">Brown dog tick</name>
    <name type="synonym">Ixodes sanguineus</name>
    <dbReference type="NCBI Taxonomy" id="34632"/>
    <lineage>
        <taxon>Eukaryota</taxon>
        <taxon>Metazoa</taxon>
        <taxon>Ecdysozoa</taxon>
        <taxon>Arthropoda</taxon>
        <taxon>Chelicerata</taxon>
        <taxon>Arachnida</taxon>
        <taxon>Acari</taxon>
        <taxon>Parasitiformes</taxon>
        <taxon>Ixodida</taxon>
        <taxon>Ixodoidea</taxon>
        <taxon>Ixodidae</taxon>
        <taxon>Rhipicephalinae</taxon>
        <taxon>Rhipicephalus</taxon>
        <taxon>Rhipicephalus</taxon>
    </lineage>
</organism>
<evidence type="ECO:0000256" key="2">
    <source>
        <dbReference type="ARBA" id="ARBA00022516"/>
    </source>
</evidence>
<evidence type="ECO:0000259" key="6">
    <source>
        <dbReference type="Pfam" id="PF03015"/>
    </source>
</evidence>
<feature type="domain" description="Thioester reductase (TE)" evidence="7">
    <location>
        <begin position="11"/>
        <end position="64"/>
    </location>
</feature>
<comment type="caution">
    <text evidence="8">The sequence shown here is derived from an EMBL/GenBank/DDBJ whole genome shotgun (WGS) entry which is preliminary data.</text>
</comment>
<proteinExistence type="inferred from homology"/>
<dbReference type="GO" id="GO:0005777">
    <property type="term" value="C:peroxisome"/>
    <property type="evidence" value="ECO:0007669"/>
    <property type="project" value="TreeGrafter"/>
</dbReference>
<dbReference type="Pfam" id="PF07993">
    <property type="entry name" value="NAD_binding_4"/>
    <property type="match status" value="2"/>
</dbReference>
<dbReference type="VEuPathDB" id="VectorBase:RSAN_029640"/>
<protein>
    <recommendedName>
        <fullName evidence="4">Fatty acyl-CoA reductase</fullName>
        <ecNumber evidence="4">1.2.1.84</ecNumber>
    </recommendedName>
</protein>
<feature type="compositionally biased region" description="Basic residues" evidence="5">
    <location>
        <begin position="440"/>
        <end position="452"/>
    </location>
</feature>
<comment type="similarity">
    <text evidence="1 4">Belongs to the fatty acyl-CoA reductase family.</text>
</comment>
<dbReference type="GO" id="GO:0080019">
    <property type="term" value="F:alcohol-forming very long-chain fatty acyl-CoA reductase activity"/>
    <property type="evidence" value="ECO:0007669"/>
    <property type="project" value="InterPro"/>
</dbReference>
<feature type="domain" description="Fatty acyl-CoA reductase C-terminal" evidence="6">
    <location>
        <begin position="157"/>
        <end position="228"/>
    </location>
</feature>
<keyword evidence="4" id="KW-0560">Oxidoreductase</keyword>
<evidence type="ECO:0000256" key="5">
    <source>
        <dbReference type="SAM" id="MobiDB-lite"/>
    </source>
</evidence>
<keyword evidence="4" id="KW-0521">NADP</keyword>
<dbReference type="PANTHER" id="PTHR11011:SF116">
    <property type="entry name" value="FATTY ACYL-COA REDUCTASE CG5065-RELATED"/>
    <property type="match status" value="1"/>
</dbReference>
<dbReference type="CDD" id="cd09071">
    <property type="entry name" value="FAR_C"/>
    <property type="match status" value="1"/>
</dbReference>
<evidence type="ECO:0000256" key="3">
    <source>
        <dbReference type="ARBA" id="ARBA00023098"/>
    </source>
</evidence>
<dbReference type="GO" id="GO:0102965">
    <property type="term" value="F:alcohol-forming long-chain fatty acyl-CoA reductase activity"/>
    <property type="evidence" value="ECO:0007669"/>
    <property type="project" value="UniProtKB-EC"/>
</dbReference>
<dbReference type="Gene3D" id="3.40.50.720">
    <property type="entry name" value="NAD(P)-binding Rossmann-like Domain"/>
    <property type="match status" value="2"/>
</dbReference>
<sequence length="558" mass="61865">MFQRVRLEVPEALGKVKAVAGDVAQPGLGLSDADKRILVDEVSMVFHLAATIRPNETFKYANVETTEPAKKLLIGQPNNYILTNAVIESLLLDERGQLPLAIVRPSIVTASWKDPFPLGLGLLPSVVLRNNCLADLIPVDVAADTLICVAWQIAVTSFADRYDKAINVMNALQLYTTKSWLFRSNNVVGLINDLSPTDKQLFNIDVRKLEWCQYWDQCVLGIRKFLFKTDGSELPDSRKQSRRQIILKASGLPISDRTSSDQIRVNTVNHTVLISTPDMGRADLYHSIQTLNFNGTPHEVATHVADPVDTCRGTVRLPSDYSEAEITSTLRRRNQKLTIGGARRLGSTETILVIFQGKVVPYYVNYDGCALRCRSFRQKVEACTRCREIGHRQDVCTNASDTLCPRCGIKDAPMDHECDPVCVVCQGNHPTGSSLCTQRFKPRPTRSRHKQHPSPTSRSPSRDQTPGSSQRKSRSKSKDRGRRSATQDDAWPALSPSPALNNSSGNPHQQSLRFKKLMGLSASQDIMSTNPNRCPGPIRQFLLKNTSPPITPTSTASI</sequence>
<keyword evidence="2 4" id="KW-0444">Lipid biosynthesis</keyword>
<dbReference type="InterPro" id="IPR033640">
    <property type="entry name" value="FAR_C"/>
</dbReference>